<name>A0A167RPB7_CALVF</name>
<evidence type="ECO:0000256" key="1">
    <source>
        <dbReference type="SAM" id="SignalP"/>
    </source>
</evidence>
<keyword evidence="1" id="KW-0732">Signal</keyword>
<dbReference type="EMBL" id="KV417267">
    <property type="protein sequence ID" value="KZP01129.1"/>
    <property type="molecule type" value="Genomic_DNA"/>
</dbReference>
<organism evidence="2 3">
    <name type="scientific">Calocera viscosa (strain TUFC12733)</name>
    <dbReference type="NCBI Taxonomy" id="1330018"/>
    <lineage>
        <taxon>Eukaryota</taxon>
        <taxon>Fungi</taxon>
        <taxon>Dikarya</taxon>
        <taxon>Basidiomycota</taxon>
        <taxon>Agaricomycotina</taxon>
        <taxon>Dacrymycetes</taxon>
        <taxon>Dacrymycetales</taxon>
        <taxon>Dacrymycetaceae</taxon>
        <taxon>Calocera</taxon>
    </lineage>
</organism>
<protein>
    <recommendedName>
        <fullName evidence="4">Secreted protein</fullName>
    </recommendedName>
</protein>
<feature type="signal peptide" evidence="1">
    <location>
        <begin position="1"/>
        <end position="22"/>
    </location>
</feature>
<evidence type="ECO:0000313" key="2">
    <source>
        <dbReference type="EMBL" id="KZP01129.1"/>
    </source>
</evidence>
<evidence type="ECO:0000313" key="3">
    <source>
        <dbReference type="Proteomes" id="UP000076738"/>
    </source>
</evidence>
<gene>
    <name evidence="2" type="ORF">CALVIDRAFT_492670</name>
</gene>
<sequence length="89" mass="9802">MLSLSNCFCTSCLSCISFCLMGTSVVFLPCHCRTSLISTTWPTVKAPPWMSDVIGDVVCQYKLANWNVGLECIPVLTGHVVQRVHASHR</sequence>
<accession>A0A167RPB7</accession>
<evidence type="ECO:0008006" key="4">
    <source>
        <dbReference type="Google" id="ProtNLM"/>
    </source>
</evidence>
<proteinExistence type="predicted"/>
<reference evidence="2 3" key="1">
    <citation type="journal article" date="2016" name="Mol. Biol. Evol.">
        <title>Comparative Genomics of Early-Diverging Mushroom-Forming Fungi Provides Insights into the Origins of Lignocellulose Decay Capabilities.</title>
        <authorList>
            <person name="Nagy L.G."/>
            <person name="Riley R."/>
            <person name="Tritt A."/>
            <person name="Adam C."/>
            <person name="Daum C."/>
            <person name="Floudas D."/>
            <person name="Sun H."/>
            <person name="Yadav J.S."/>
            <person name="Pangilinan J."/>
            <person name="Larsson K.H."/>
            <person name="Matsuura K."/>
            <person name="Barry K."/>
            <person name="Labutti K."/>
            <person name="Kuo R."/>
            <person name="Ohm R.A."/>
            <person name="Bhattacharya S.S."/>
            <person name="Shirouzu T."/>
            <person name="Yoshinaga Y."/>
            <person name="Martin F.M."/>
            <person name="Grigoriev I.V."/>
            <person name="Hibbett D.S."/>
        </authorList>
    </citation>
    <scope>NUCLEOTIDE SEQUENCE [LARGE SCALE GENOMIC DNA]</scope>
    <source>
        <strain evidence="2 3">TUFC12733</strain>
    </source>
</reference>
<dbReference type="Proteomes" id="UP000076738">
    <property type="component" value="Unassembled WGS sequence"/>
</dbReference>
<feature type="chain" id="PRO_5007892035" description="Secreted protein" evidence="1">
    <location>
        <begin position="23"/>
        <end position="89"/>
    </location>
</feature>
<dbReference type="AlphaFoldDB" id="A0A167RPB7"/>
<keyword evidence="3" id="KW-1185">Reference proteome</keyword>